<dbReference type="GO" id="GO:0009927">
    <property type="term" value="F:histidine phosphotransfer kinase activity"/>
    <property type="evidence" value="ECO:0007669"/>
    <property type="project" value="TreeGrafter"/>
</dbReference>
<dbReference type="EMBL" id="HBIV01003541">
    <property type="protein sequence ID" value="CAE0647426.1"/>
    <property type="molecule type" value="Transcribed_RNA"/>
</dbReference>
<evidence type="ECO:0000259" key="8">
    <source>
        <dbReference type="PROSITE" id="PS50110"/>
    </source>
</evidence>
<dbReference type="PROSITE" id="PS50109">
    <property type="entry name" value="HIS_KIN"/>
    <property type="match status" value="1"/>
</dbReference>
<dbReference type="InterPro" id="IPR001789">
    <property type="entry name" value="Sig_transdc_resp-reg_receiver"/>
</dbReference>
<keyword evidence="4" id="KW-0808">Transferase</keyword>
<evidence type="ECO:0000256" key="1">
    <source>
        <dbReference type="ARBA" id="ARBA00000085"/>
    </source>
</evidence>
<dbReference type="InterPro" id="IPR004358">
    <property type="entry name" value="Sig_transdc_His_kin-like_C"/>
</dbReference>
<name>A0A7S3YCE6_9EUKA</name>
<dbReference type="AlphaFoldDB" id="A0A7S3YCE6"/>
<keyword evidence="5" id="KW-0418">Kinase</keyword>
<dbReference type="Gene3D" id="1.10.287.130">
    <property type="match status" value="1"/>
</dbReference>
<dbReference type="PRINTS" id="PR00344">
    <property type="entry name" value="BCTRLSENSOR"/>
</dbReference>
<dbReference type="GO" id="GO:0005886">
    <property type="term" value="C:plasma membrane"/>
    <property type="evidence" value="ECO:0007669"/>
    <property type="project" value="TreeGrafter"/>
</dbReference>
<dbReference type="InterPro" id="IPR003594">
    <property type="entry name" value="HATPase_dom"/>
</dbReference>
<reference evidence="9" key="1">
    <citation type="submission" date="2021-01" db="EMBL/GenBank/DDBJ databases">
        <authorList>
            <person name="Corre E."/>
            <person name="Pelletier E."/>
            <person name="Niang G."/>
            <person name="Scheremetjew M."/>
            <person name="Finn R."/>
            <person name="Kale V."/>
            <person name="Holt S."/>
            <person name="Cochrane G."/>
            <person name="Meng A."/>
            <person name="Brown T."/>
            <person name="Cohen L."/>
        </authorList>
    </citation>
    <scope>NUCLEOTIDE SEQUENCE</scope>
    <source>
        <strain evidence="9">CCCM811</strain>
    </source>
</reference>
<evidence type="ECO:0000256" key="4">
    <source>
        <dbReference type="ARBA" id="ARBA00022679"/>
    </source>
</evidence>
<dbReference type="CDD" id="cd00082">
    <property type="entry name" value="HisKA"/>
    <property type="match status" value="1"/>
</dbReference>
<dbReference type="InterPro" id="IPR003018">
    <property type="entry name" value="GAF"/>
</dbReference>
<dbReference type="InterPro" id="IPR036890">
    <property type="entry name" value="HATPase_C_sf"/>
</dbReference>
<dbReference type="Gene3D" id="3.30.565.10">
    <property type="entry name" value="Histidine kinase-like ATPase, C-terminal domain"/>
    <property type="match status" value="1"/>
</dbReference>
<accession>A0A7S3YCE6</accession>
<feature type="domain" description="Histidine kinase" evidence="7">
    <location>
        <begin position="223"/>
        <end position="508"/>
    </location>
</feature>
<dbReference type="InterPro" id="IPR029016">
    <property type="entry name" value="GAF-like_dom_sf"/>
</dbReference>
<dbReference type="SUPFAM" id="SSF47384">
    <property type="entry name" value="Homodimeric domain of signal transducing histidine kinase"/>
    <property type="match status" value="1"/>
</dbReference>
<sequence length="662" mass="73626">MESTLANLPPVVTEPDESLLQPPHELGLWYRKAIPTQDEAGRIQKTTLLRKHISPPGNRARIKSLDNLTRILSDTFESDFSLIALIDGINVYYLSCQGISLSELPRDITPCPHALHNPGKITYVADASKDIRFRDLPTVTSYPFWKTYVGMPIVVDGAPVGVVVSAYCKVRRKSLSYTQRAIMCLIAKAAADTLTLNSTVCKLQNIVDEMKISSKREQQFISTMAHELRTPTNAILGFTELLKSELQRGDMKEIEKHTDSIQFGAEILARTVNEVLDWAKLRSGKVHLDKTCENVGALVQTLHAFHSTSAARKGVELVLNLGDGIPDSVLVDRHKIAQLLNNLLSNAIKFTPSDKTVEVGLDFVVLNDEWKSPKEVIVVGPLATSSFANWKDAKRKNGVGKREAKRDFVGHKRGREEAVKTISTLRENEAHFALIIRVIDQGCGIAKDRIHAIFQRYEQGEPSTTRKHGGTGLGLSIVKRLLEMLKGHLFVQSSASGSSFTMLIPTKLGLVGAQQGHDETQRKRKRTTKNEPIEVPEDISILAAEDDLMSRKLLVKFLDRLGVKGAKVYKDGKELIDAVKGLHMTRPDRMMLVITDVNMPRLCGGDVLLEMKQMKLNHRPQVLAVTASAEDVKHDFDMVLDKPLRLKSLREALVSSIAKMIE</sequence>
<comment type="catalytic activity">
    <reaction evidence="1">
        <text>ATP + protein L-histidine = ADP + protein N-phospho-L-histidine.</text>
        <dbReference type="EC" id="2.7.13.3"/>
    </reaction>
</comment>
<dbReference type="EC" id="2.7.13.3" evidence="2"/>
<evidence type="ECO:0000259" key="7">
    <source>
        <dbReference type="PROSITE" id="PS50109"/>
    </source>
</evidence>
<proteinExistence type="predicted"/>
<dbReference type="SMART" id="SM00387">
    <property type="entry name" value="HATPase_c"/>
    <property type="match status" value="1"/>
</dbReference>
<dbReference type="InterPro" id="IPR036097">
    <property type="entry name" value="HisK_dim/P_sf"/>
</dbReference>
<dbReference type="Pfam" id="PF00072">
    <property type="entry name" value="Response_reg"/>
    <property type="match status" value="1"/>
</dbReference>
<keyword evidence="3 6" id="KW-0597">Phosphoprotein</keyword>
<dbReference type="GO" id="GO:0000155">
    <property type="term" value="F:phosphorelay sensor kinase activity"/>
    <property type="evidence" value="ECO:0007669"/>
    <property type="project" value="InterPro"/>
</dbReference>
<feature type="domain" description="Response regulatory" evidence="8">
    <location>
        <begin position="540"/>
        <end position="657"/>
    </location>
</feature>
<dbReference type="InterPro" id="IPR005467">
    <property type="entry name" value="His_kinase_dom"/>
</dbReference>
<evidence type="ECO:0000256" key="5">
    <source>
        <dbReference type="ARBA" id="ARBA00022777"/>
    </source>
</evidence>
<dbReference type="PANTHER" id="PTHR43047">
    <property type="entry name" value="TWO-COMPONENT HISTIDINE PROTEIN KINASE"/>
    <property type="match status" value="1"/>
</dbReference>
<evidence type="ECO:0000256" key="6">
    <source>
        <dbReference type="PROSITE-ProRule" id="PRU00169"/>
    </source>
</evidence>
<dbReference type="SUPFAM" id="SSF55781">
    <property type="entry name" value="GAF domain-like"/>
    <property type="match status" value="1"/>
</dbReference>
<evidence type="ECO:0000256" key="3">
    <source>
        <dbReference type="ARBA" id="ARBA00022553"/>
    </source>
</evidence>
<dbReference type="SUPFAM" id="SSF52172">
    <property type="entry name" value="CheY-like"/>
    <property type="match status" value="1"/>
</dbReference>
<dbReference type="Pfam" id="PF00512">
    <property type="entry name" value="HisKA"/>
    <property type="match status" value="1"/>
</dbReference>
<dbReference type="InterPro" id="IPR003661">
    <property type="entry name" value="HisK_dim/P_dom"/>
</dbReference>
<evidence type="ECO:0000313" key="9">
    <source>
        <dbReference type="EMBL" id="CAE0647426.1"/>
    </source>
</evidence>
<feature type="modified residue" description="4-aspartylphosphate" evidence="6">
    <location>
        <position position="596"/>
    </location>
</feature>
<organism evidence="9">
    <name type="scientific">Lotharella globosa</name>
    <dbReference type="NCBI Taxonomy" id="91324"/>
    <lineage>
        <taxon>Eukaryota</taxon>
        <taxon>Sar</taxon>
        <taxon>Rhizaria</taxon>
        <taxon>Cercozoa</taxon>
        <taxon>Chlorarachniophyceae</taxon>
        <taxon>Lotharella</taxon>
    </lineage>
</organism>
<dbReference type="Pfam" id="PF02518">
    <property type="entry name" value="HATPase_c"/>
    <property type="match status" value="1"/>
</dbReference>
<gene>
    <name evidence="9" type="ORF">LGLO00237_LOCUS2432</name>
</gene>
<dbReference type="Gene3D" id="3.30.450.40">
    <property type="match status" value="1"/>
</dbReference>
<dbReference type="Gene3D" id="3.40.50.2300">
    <property type="match status" value="1"/>
</dbReference>
<dbReference type="SUPFAM" id="SSF55874">
    <property type="entry name" value="ATPase domain of HSP90 chaperone/DNA topoisomerase II/histidine kinase"/>
    <property type="match status" value="1"/>
</dbReference>
<dbReference type="SMART" id="SM00448">
    <property type="entry name" value="REC"/>
    <property type="match status" value="1"/>
</dbReference>
<dbReference type="SMART" id="SM00388">
    <property type="entry name" value="HisKA"/>
    <property type="match status" value="1"/>
</dbReference>
<evidence type="ECO:0000256" key="2">
    <source>
        <dbReference type="ARBA" id="ARBA00012438"/>
    </source>
</evidence>
<dbReference type="PANTHER" id="PTHR43047:SF72">
    <property type="entry name" value="OSMOSENSING HISTIDINE PROTEIN KINASE SLN1"/>
    <property type="match status" value="1"/>
</dbReference>
<dbReference type="Pfam" id="PF01590">
    <property type="entry name" value="GAF"/>
    <property type="match status" value="1"/>
</dbReference>
<protein>
    <recommendedName>
        <fullName evidence="2">histidine kinase</fullName>
        <ecNumber evidence="2">2.7.13.3</ecNumber>
    </recommendedName>
</protein>
<dbReference type="PROSITE" id="PS50110">
    <property type="entry name" value="RESPONSE_REGULATORY"/>
    <property type="match status" value="1"/>
</dbReference>
<dbReference type="InterPro" id="IPR011006">
    <property type="entry name" value="CheY-like_superfamily"/>
</dbReference>